<dbReference type="InterPro" id="IPR021109">
    <property type="entry name" value="Peptidase_aspartic_dom_sf"/>
</dbReference>
<evidence type="ECO:0000313" key="2">
    <source>
        <dbReference type="Proteomes" id="UP001235939"/>
    </source>
</evidence>
<keyword evidence="2" id="KW-1185">Reference proteome</keyword>
<dbReference type="SUPFAM" id="SSF50630">
    <property type="entry name" value="Acid proteases"/>
    <property type="match status" value="1"/>
</dbReference>
<dbReference type="Proteomes" id="UP001235939">
    <property type="component" value="Chromosome 21"/>
</dbReference>
<sequence length="95" mass="10567">MDIATTRQKHGTAPFGGQCVADISIIPPKHKNIIPSSDYKLYAANGTEIVTYGTKVRSLDIGLRRQFQWPFVIANTNRDIIGANFLDKFGLMNDI</sequence>
<name>A0ABY6LMY0_9ARAC</name>
<organism evidence="1 2">
    <name type="scientific">Cordylochernes scorpioides</name>
    <dbReference type="NCBI Taxonomy" id="51811"/>
    <lineage>
        <taxon>Eukaryota</taxon>
        <taxon>Metazoa</taxon>
        <taxon>Ecdysozoa</taxon>
        <taxon>Arthropoda</taxon>
        <taxon>Chelicerata</taxon>
        <taxon>Arachnida</taxon>
        <taxon>Pseudoscorpiones</taxon>
        <taxon>Cheliferoidea</taxon>
        <taxon>Chernetidae</taxon>
        <taxon>Cordylochernes</taxon>
    </lineage>
</organism>
<accession>A0ABY6LMY0</accession>
<gene>
    <name evidence="1" type="ORF">LAZ67_21002005</name>
</gene>
<dbReference type="EMBL" id="CP092883">
    <property type="protein sequence ID" value="UYV82418.1"/>
    <property type="molecule type" value="Genomic_DNA"/>
</dbReference>
<evidence type="ECO:0008006" key="3">
    <source>
        <dbReference type="Google" id="ProtNLM"/>
    </source>
</evidence>
<proteinExistence type="predicted"/>
<protein>
    <recommendedName>
        <fullName evidence="3">Peptidase A1 domain-containing protein</fullName>
    </recommendedName>
</protein>
<evidence type="ECO:0000313" key="1">
    <source>
        <dbReference type="EMBL" id="UYV82418.1"/>
    </source>
</evidence>
<reference evidence="1 2" key="1">
    <citation type="submission" date="2022-01" db="EMBL/GenBank/DDBJ databases">
        <title>A chromosomal length assembly of Cordylochernes scorpioides.</title>
        <authorList>
            <person name="Zeh D."/>
            <person name="Zeh J."/>
        </authorList>
    </citation>
    <scope>NUCLEOTIDE SEQUENCE [LARGE SCALE GENOMIC DNA]</scope>
    <source>
        <strain evidence="1">IN4F17</strain>
        <tissue evidence="1">Whole Body</tissue>
    </source>
</reference>